<reference evidence="6" key="1">
    <citation type="submission" date="2018-01" db="EMBL/GenBank/DDBJ databases">
        <title>An insight into the sialome of Amazonian anophelines.</title>
        <authorList>
            <person name="Ribeiro J.M."/>
            <person name="Scarpassa V."/>
            <person name="Calvo E."/>
        </authorList>
    </citation>
    <scope>NUCLEOTIDE SEQUENCE</scope>
    <source>
        <tissue evidence="6">Salivary glands</tissue>
    </source>
</reference>
<evidence type="ECO:0000313" key="6">
    <source>
        <dbReference type="EMBL" id="MBW23224.1"/>
    </source>
</evidence>
<dbReference type="Gene3D" id="3.30.1520.10">
    <property type="entry name" value="Phox-like domain"/>
    <property type="match status" value="1"/>
</dbReference>
<dbReference type="InterPro" id="IPR036871">
    <property type="entry name" value="PX_dom_sf"/>
</dbReference>
<evidence type="ECO:0000256" key="4">
    <source>
        <dbReference type="SAM" id="MobiDB-lite"/>
    </source>
</evidence>
<organism evidence="6">
    <name type="scientific">Anopheles braziliensis</name>
    <dbReference type="NCBI Taxonomy" id="58242"/>
    <lineage>
        <taxon>Eukaryota</taxon>
        <taxon>Metazoa</taxon>
        <taxon>Ecdysozoa</taxon>
        <taxon>Arthropoda</taxon>
        <taxon>Hexapoda</taxon>
        <taxon>Insecta</taxon>
        <taxon>Pterygota</taxon>
        <taxon>Neoptera</taxon>
        <taxon>Endopterygota</taxon>
        <taxon>Diptera</taxon>
        <taxon>Nematocera</taxon>
        <taxon>Culicoidea</taxon>
        <taxon>Culicidae</taxon>
        <taxon>Anophelinae</taxon>
        <taxon>Anopheles</taxon>
    </lineage>
</organism>
<feature type="coiled-coil region" evidence="3">
    <location>
        <begin position="409"/>
        <end position="443"/>
    </location>
</feature>
<dbReference type="GO" id="GO:0045022">
    <property type="term" value="P:early endosome to late endosome transport"/>
    <property type="evidence" value="ECO:0007669"/>
    <property type="project" value="TreeGrafter"/>
</dbReference>
<keyword evidence="3" id="KW-0175">Coiled coil</keyword>
<dbReference type="GO" id="GO:0035091">
    <property type="term" value="F:phosphatidylinositol binding"/>
    <property type="evidence" value="ECO:0007669"/>
    <property type="project" value="InterPro"/>
</dbReference>
<evidence type="ECO:0000256" key="2">
    <source>
        <dbReference type="ARBA" id="ARBA00022490"/>
    </source>
</evidence>
<dbReference type="SUPFAM" id="SSF64268">
    <property type="entry name" value="PX domain"/>
    <property type="match status" value="1"/>
</dbReference>
<protein>
    <submittedName>
        <fullName evidence="6">Putative the phosphoinositide binding phox similarity domain of sorting nexin 16</fullName>
    </submittedName>
</protein>
<comment type="subcellular location">
    <subcellularLocation>
        <location evidence="1">Cytoplasm</location>
    </subcellularLocation>
</comment>
<dbReference type="GO" id="GO:0008333">
    <property type="term" value="P:endosome to lysosome transport"/>
    <property type="evidence" value="ECO:0007669"/>
    <property type="project" value="TreeGrafter"/>
</dbReference>
<dbReference type="PANTHER" id="PTHR22999:SF23">
    <property type="entry name" value="SORTING NEXIN-16"/>
    <property type="match status" value="1"/>
</dbReference>
<proteinExistence type="predicted"/>
<dbReference type="PANTHER" id="PTHR22999">
    <property type="entry name" value="PX SERINE/THREONINE KINASE PXK"/>
    <property type="match status" value="1"/>
</dbReference>
<dbReference type="EMBL" id="GGFM01002473">
    <property type="protein sequence ID" value="MBW23224.1"/>
    <property type="molecule type" value="Transcribed_RNA"/>
</dbReference>
<feature type="region of interest" description="Disordered" evidence="4">
    <location>
        <begin position="84"/>
        <end position="122"/>
    </location>
</feature>
<dbReference type="PROSITE" id="PS50195">
    <property type="entry name" value="PX"/>
    <property type="match status" value="1"/>
</dbReference>
<evidence type="ECO:0000259" key="5">
    <source>
        <dbReference type="PROSITE" id="PS50195"/>
    </source>
</evidence>
<sequence length="482" mass="52754">MSLRAIQKRDREKLSSTQRQQHQQQQFISGSGVGGASTTMLLAPPPYQDGTTTTTTTMRMTAGAVYAATSADAPIPSVQSIIQNQQNRQQLKHRNSAATDTTQRPSSSSSPPGSTRIRRRSSSFPALLPSRALELAVATASGTLLRSTQSEGDLRTVHNGRRTARGAKTGRGGGGNGGGLHLVGGGAGADSGSSTNNLYLGAKSEVCLKTLAVKNTLPYVVGSTSLTMQQPARATAVTEDRHSRCTSITSSSAAAPTKPRLYESRRNSELLTAGSEFSANGKQPPAPHPGNVRIPIVGYEVMEERARFTIFKLRIENSISHSCWLVLRRYTDFVRLNNKLKALFPHCNLVLPRKKWFGDNFSSGFIDNRIQGLQTFINTILGDDAMRTCQAVRDFFCLDEPPPSYSESMEESRVIFEAQEERISELRQQLQTKEDLVQALQTKLATEVNRNKLLTSVLRNSTEKCAKCAKSVEQQMKESVYR</sequence>
<dbReference type="GO" id="GO:0006622">
    <property type="term" value="P:protein targeting to lysosome"/>
    <property type="evidence" value="ECO:0007669"/>
    <property type="project" value="TreeGrafter"/>
</dbReference>
<evidence type="ECO:0000256" key="3">
    <source>
        <dbReference type="SAM" id="Coils"/>
    </source>
</evidence>
<feature type="compositionally biased region" description="Gly residues" evidence="4">
    <location>
        <begin position="169"/>
        <end position="179"/>
    </location>
</feature>
<dbReference type="GO" id="GO:0005770">
    <property type="term" value="C:late endosome"/>
    <property type="evidence" value="ECO:0007669"/>
    <property type="project" value="TreeGrafter"/>
</dbReference>
<keyword evidence="2" id="KW-0963">Cytoplasm</keyword>
<dbReference type="InterPro" id="IPR001683">
    <property type="entry name" value="PX_dom"/>
</dbReference>
<dbReference type="GO" id="GO:0005769">
    <property type="term" value="C:early endosome"/>
    <property type="evidence" value="ECO:0007669"/>
    <property type="project" value="TreeGrafter"/>
</dbReference>
<dbReference type="SMART" id="SM00312">
    <property type="entry name" value="PX"/>
    <property type="match status" value="1"/>
</dbReference>
<feature type="region of interest" description="Disordered" evidence="4">
    <location>
        <begin position="236"/>
        <end position="263"/>
    </location>
</feature>
<name>A0A2M3Z3Y1_9DIPT</name>
<evidence type="ECO:0000256" key="1">
    <source>
        <dbReference type="ARBA" id="ARBA00004496"/>
    </source>
</evidence>
<feature type="compositionally biased region" description="Low complexity" evidence="4">
    <location>
        <begin position="104"/>
        <end position="115"/>
    </location>
</feature>
<dbReference type="Pfam" id="PF00787">
    <property type="entry name" value="PX"/>
    <property type="match status" value="1"/>
</dbReference>
<feature type="domain" description="PX" evidence="5">
    <location>
        <begin position="289"/>
        <end position="403"/>
    </location>
</feature>
<dbReference type="FunFam" id="3.30.1520.10:FF:000064">
    <property type="entry name" value="Blast:Sorting nexin-16"/>
    <property type="match status" value="1"/>
</dbReference>
<dbReference type="AlphaFoldDB" id="A0A2M3Z3Y1"/>
<accession>A0A2M3Z3Y1</accession>
<feature type="region of interest" description="Disordered" evidence="4">
    <location>
        <begin position="147"/>
        <end position="179"/>
    </location>
</feature>
<dbReference type="InterPro" id="IPR051837">
    <property type="entry name" value="SortingNexin/PXDomain-PKLike"/>
</dbReference>
<feature type="region of interest" description="Disordered" evidence="4">
    <location>
        <begin position="1"/>
        <end position="54"/>
    </location>
</feature>